<organism evidence="2 3">
    <name type="scientific">Vibrio algivorus</name>
    <dbReference type="NCBI Taxonomy" id="1667024"/>
    <lineage>
        <taxon>Bacteria</taxon>
        <taxon>Pseudomonadati</taxon>
        <taxon>Pseudomonadota</taxon>
        <taxon>Gammaproteobacteria</taxon>
        <taxon>Vibrionales</taxon>
        <taxon>Vibrionaceae</taxon>
        <taxon>Vibrio</taxon>
    </lineage>
</organism>
<keyword evidence="1" id="KW-0472">Membrane</keyword>
<comment type="caution">
    <text evidence="2">The sequence shown here is derived from an EMBL/GenBank/DDBJ whole genome shotgun (WGS) entry which is preliminary data.</text>
</comment>
<evidence type="ECO:0000313" key="2">
    <source>
        <dbReference type="EMBL" id="TVO31878.1"/>
    </source>
</evidence>
<dbReference type="RefSeq" id="WP_144389223.1">
    <property type="nucleotide sequence ID" value="NZ_CANNCB010000068.1"/>
</dbReference>
<name>A0A557NTX3_9VIBR</name>
<keyword evidence="1" id="KW-0812">Transmembrane</keyword>
<dbReference type="EMBL" id="VMKJ01000067">
    <property type="protein sequence ID" value="TVO31878.1"/>
    <property type="molecule type" value="Genomic_DNA"/>
</dbReference>
<evidence type="ECO:0008006" key="4">
    <source>
        <dbReference type="Google" id="ProtNLM"/>
    </source>
</evidence>
<reference evidence="2 3" key="1">
    <citation type="submission" date="2019-07" db="EMBL/GenBank/DDBJ databases">
        <title>The draft genome sequence of Vibrio algivorus M1486.</title>
        <authorList>
            <person name="Meng X."/>
        </authorList>
    </citation>
    <scope>NUCLEOTIDE SEQUENCE [LARGE SCALE GENOMIC DNA]</scope>
    <source>
        <strain evidence="2 3">M1486</strain>
    </source>
</reference>
<proteinExistence type="predicted"/>
<protein>
    <recommendedName>
        <fullName evidence="4">DUF2931 family protein</fullName>
    </recommendedName>
</protein>
<evidence type="ECO:0000313" key="3">
    <source>
        <dbReference type="Proteomes" id="UP000319828"/>
    </source>
</evidence>
<evidence type="ECO:0000256" key="1">
    <source>
        <dbReference type="SAM" id="Phobius"/>
    </source>
</evidence>
<accession>A0A557NTX3</accession>
<gene>
    <name evidence="2" type="ORF">FOF44_17600</name>
</gene>
<keyword evidence="1" id="KW-1133">Transmembrane helix</keyword>
<dbReference type="OrthoDB" id="5826706at2"/>
<dbReference type="AlphaFoldDB" id="A0A557NTX3"/>
<feature type="transmembrane region" description="Helical" evidence="1">
    <location>
        <begin position="9"/>
        <end position="27"/>
    </location>
</feature>
<dbReference type="Proteomes" id="UP000319828">
    <property type="component" value="Unassembled WGS sequence"/>
</dbReference>
<sequence length="226" mass="25546">MLTRKEKRIVWGVALLLFWGFIGRHIFDYFYAEHKRGQFLAKYPTVATIGNGGTSEQGRYYGIRDMHVSDTRGGGASFGYGATSGYPGGSASIGIGVPKHIKGYWARDYSKEESKTKKGYQTYYRIDADIDSELAKKKIETLQNYYKNFPRKEGVMQVIVNKEEVYVFFTLKCFSKVKDCTSNENADPNGYVVKSPKNLTDVVVLFEGKGEVSSTPFKGTSFDRKY</sequence>